<dbReference type="STRING" id="418702.BJN45_15865"/>
<dbReference type="OrthoDB" id="6117634at2"/>
<name>A0A1R1I0T1_9RHOO</name>
<proteinExistence type="predicted"/>
<sequence>MLLLAFLLSTATAVADERVAVCHGYGCIAQADIHYSQGQLGDIRRLLFSAVDADGERKMLAEAVGKLYRWAGEQSDVRNDRGGNYADGHVAGKMDCIDHSTSTTRLLALLESRGYLRWHRVLQPEPRYFLGLIANHWSAVIEADDGERFVVDSWFVNNGEPAVILPLAEWKKGAGPDV</sequence>
<reference evidence="1 2" key="1">
    <citation type="submission" date="2016-10" db="EMBL/GenBank/DDBJ databases">
        <title>Alkaliphiles isolated from bioreactors.</title>
        <authorList>
            <person name="Salah Z."/>
            <person name="Rout S.P."/>
            <person name="Humphreys P.N."/>
        </authorList>
    </citation>
    <scope>NUCLEOTIDE SEQUENCE [LARGE SCALE GENOMIC DNA]</scope>
    <source>
        <strain evidence="1 2">ZS02</strain>
    </source>
</reference>
<dbReference type="Proteomes" id="UP000187526">
    <property type="component" value="Unassembled WGS sequence"/>
</dbReference>
<organism evidence="1 2">
    <name type="scientific">Azonexus hydrophilus</name>
    <dbReference type="NCBI Taxonomy" id="418702"/>
    <lineage>
        <taxon>Bacteria</taxon>
        <taxon>Pseudomonadati</taxon>
        <taxon>Pseudomonadota</taxon>
        <taxon>Betaproteobacteria</taxon>
        <taxon>Rhodocyclales</taxon>
        <taxon>Azonexaceae</taxon>
        <taxon>Azonexus</taxon>
    </lineage>
</organism>
<dbReference type="EMBL" id="MTHD01000006">
    <property type="protein sequence ID" value="OMG52200.1"/>
    <property type="molecule type" value="Genomic_DNA"/>
</dbReference>
<evidence type="ECO:0000313" key="2">
    <source>
        <dbReference type="Proteomes" id="UP000187526"/>
    </source>
</evidence>
<keyword evidence="2" id="KW-1185">Reference proteome</keyword>
<protein>
    <submittedName>
        <fullName evidence="1">Uncharacterized protein</fullName>
    </submittedName>
</protein>
<gene>
    <name evidence="1" type="ORF">BJN45_15865</name>
</gene>
<accession>A0A1R1I0T1</accession>
<comment type="caution">
    <text evidence="1">The sequence shown here is derived from an EMBL/GenBank/DDBJ whole genome shotgun (WGS) entry which is preliminary data.</text>
</comment>
<evidence type="ECO:0000313" key="1">
    <source>
        <dbReference type="EMBL" id="OMG52200.1"/>
    </source>
</evidence>
<dbReference type="AlphaFoldDB" id="A0A1R1I0T1"/>